<dbReference type="InterPro" id="IPR000276">
    <property type="entry name" value="GPCR_Rhodpsn"/>
</dbReference>
<protein>
    <submittedName>
        <fullName evidence="12">Uncharacterized protein LOC106075955 isoform X2</fullName>
    </submittedName>
</protein>
<dbReference type="Pfam" id="PF00001">
    <property type="entry name" value="7tm_1"/>
    <property type="match status" value="1"/>
</dbReference>
<feature type="domain" description="G-protein coupled receptors family 1 profile" evidence="10">
    <location>
        <begin position="51"/>
        <end position="314"/>
    </location>
</feature>
<dbReference type="PROSITE" id="PS50262">
    <property type="entry name" value="G_PROTEIN_RECEP_F1_2"/>
    <property type="match status" value="1"/>
</dbReference>
<evidence type="ECO:0000256" key="6">
    <source>
        <dbReference type="ARBA" id="ARBA00023136"/>
    </source>
</evidence>
<keyword evidence="6 9" id="KW-0472">Membrane</keyword>
<dbReference type="GO" id="GO:0005886">
    <property type="term" value="C:plasma membrane"/>
    <property type="evidence" value="ECO:0007669"/>
    <property type="project" value="UniProtKB-SubCell"/>
</dbReference>
<dbReference type="InterPro" id="IPR050569">
    <property type="entry name" value="TAAR"/>
</dbReference>
<dbReference type="PANTHER" id="PTHR24249:SF372">
    <property type="entry name" value="G-PROTEIN COUPLED RECEPTORS FAMILY 1 PROFILE DOMAIN-CONTAINING PROTEIN"/>
    <property type="match status" value="1"/>
</dbReference>
<evidence type="ECO:0000256" key="1">
    <source>
        <dbReference type="ARBA" id="ARBA00004651"/>
    </source>
</evidence>
<dbReference type="GeneID" id="106075955"/>
<dbReference type="Proteomes" id="UP001165740">
    <property type="component" value="Chromosome 3"/>
</dbReference>
<dbReference type="RefSeq" id="XP_013092280.2">
    <property type="nucleotide sequence ID" value="XM_013236826.2"/>
</dbReference>
<evidence type="ECO:0000256" key="2">
    <source>
        <dbReference type="ARBA" id="ARBA00022475"/>
    </source>
</evidence>
<dbReference type="Gene3D" id="1.20.1070.10">
    <property type="entry name" value="Rhodopsin 7-helix transmembrane proteins"/>
    <property type="match status" value="1"/>
</dbReference>
<sequence length="632" mass="72497">MPTQLYLLRDPLGYEEELNTTQSVFDDLESSTVSMMIISICISVEPFTMLGNFFMVCGLVLYPGFHYSIDSLHLCLSFFGLLMGLFCIPVYVLISLGVARQAVLGNKNACLAWLSSIVLVYTGSTHTMFLISLERFIAILFFRQCNSLVLRSWTIFLILFMCIYILLLTLIPAFSWGSYRWDVLPLASRCNHISVFPYSYAAWTTWTSHLLMLALSTILQLLTIGFAFVRYYILNKKVTLLSSCETRVLQEEIRYIKLSFLLLFVFLLTWSPYLTLELLKQRKSQVLGSKKEEVASVPGQELIFCQALMNAPVFLLLHRGYRDLLRLMLRTQPWRWKEAMNKGNIVSFNRTIFPDHVYCSECLKVKATMEKIQKWPIQPSLSNQSDVYKYSTGESSEFIFNLFDQSKPLQHQGLYSTLRLLSLNRDPRLDNATLADLIRCSQCYSDQLIAQRDTSSDLSLQLNPAPSDKRLPTDAWSEWTNYLRSQLPFNYRLALFPVTLLDISAPTCVDKHSDSGVDVPVKLYDVSAHTRKAKHRSTNVDGFPLPFITKPDSSVPFNRNTIFPTDYGSDVDPVRKSRSLEEVDYKLVLSDTQVFVENAKWRSSLAEDEEHHLSFSASSNSYKSREFPEDII</sequence>
<evidence type="ECO:0000256" key="9">
    <source>
        <dbReference type="SAM" id="Phobius"/>
    </source>
</evidence>
<evidence type="ECO:0000256" key="4">
    <source>
        <dbReference type="ARBA" id="ARBA00022989"/>
    </source>
</evidence>
<keyword evidence="3 9" id="KW-0812">Transmembrane</keyword>
<gene>
    <name evidence="12" type="primary">LOC106075955</name>
</gene>
<dbReference type="PROSITE" id="PS00237">
    <property type="entry name" value="G_PROTEIN_RECEP_F1_1"/>
    <property type="match status" value="1"/>
</dbReference>
<keyword evidence="5" id="KW-0297">G-protein coupled receptor</keyword>
<dbReference type="SUPFAM" id="SSF81321">
    <property type="entry name" value="Family A G protein-coupled receptor-like"/>
    <property type="match status" value="1"/>
</dbReference>
<dbReference type="CDD" id="cd00637">
    <property type="entry name" value="7tm_classA_rhodopsin-like"/>
    <property type="match status" value="1"/>
</dbReference>
<feature type="transmembrane region" description="Helical" evidence="9">
    <location>
        <begin position="210"/>
        <end position="234"/>
    </location>
</feature>
<keyword evidence="8" id="KW-0807">Transducer</keyword>
<feature type="transmembrane region" description="Helical" evidence="9">
    <location>
        <begin position="255"/>
        <end position="274"/>
    </location>
</feature>
<dbReference type="PANTHER" id="PTHR24249">
    <property type="entry name" value="HISTAMINE RECEPTOR-RELATED G-PROTEIN COUPLED RECEPTOR"/>
    <property type="match status" value="1"/>
</dbReference>
<evidence type="ECO:0000313" key="11">
    <source>
        <dbReference type="Proteomes" id="UP001165740"/>
    </source>
</evidence>
<dbReference type="InterPro" id="IPR017452">
    <property type="entry name" value="GPCR_Rhodpsn_7TM"/>
</dbReference>
<dbReference type="GO" id="GO:0004930">
    <property type="term" value="F:G protein-coupled receptor activity"/>
    <property type="evidence" value="ECO:0007669"/>
    <property type="project" value="UniProtKB-KW"/>
</dbReference>
<keyword evidence="7" id="KW-0675">Receptor</keyword>
<organism evidence="11 12">
    <name type="scientific">Biomphalaria glabrata</name>
    <name type="common">Bloodfluke planorb</name>
    <name type="synonym">Freshwater snail</name>
    <dbReference type="NCBI Taxonomy" id="6526"/>
    <lineage>
        <taxon>Eukaryota</taxon>
        <taxon>Metazoa</taxon>
        <taxon>Spiralia</taxon>
        <taxon>Lophotrochozoa</taxon>
        <taxon>Mollusca</taxon>
        <taxon>Gastropoda</taxon>
        <taxon>Heterobranchia</taxon>
        <taxon>Euthyneura</taxon>
        <taxon>Panpulmonata</taxon>
        <taxon>Hygrophila</taxon>
        <taxon>Lymnaeoidea</taxon>
        <taxon>Planorbidae</taxon>
        <taxon>Biomphalaria</taxon>
    </lineage>
</organism>
<feature type="transmembrane region" description="Helical" evidence="9">
    <location>
        <begin position="74"/>
        <end position="99"/>
    </location>
</feature>
<keyword evidence="4 9" id="KW-1133">Transmembrane helix</keyword>
<feature type="transmembrane region" description="Helical" evidence="9">
    <location>
        <begin position="35"/>
        <end position="62"/>
    </location>
</feature>
<keyword evidence="2" id="KW-1003">Cell membrane</keyword>
<feature type="transmembrane region" description="Helical" evidence="9">
    <location>
        <begin position="111"/>
        <end position="133"/>
    </location>
</feature>
<evidence type="ECO:0000256" key="5">
    <source>
        <dbReference type="ARBA" id="ARBA00023040"/>
    </source>
</evidence>
<dbReference type="AlphaFoldDB" id="A0A9U8ELJ5"/>
<evidence type="ECO:0000313" key="12">
    <source>
        <dbReference type="RefSeq" id="XP_013092280.2"/>
    </source>
</evidence>
<reference evidence="12" key="1">
    <citation type="submission" date="2025-08" db="UniProtKB">
        <authorList>
            <consortium name="RefSeq"/>
        </authorList>
    </citation>
    <scope>IDENTIFICATION</scope>
</reference>
<comment type="subcellular location">
    <subcellularLocation>
        <location evidence="1">Cell membrane</location>
        <topology evidence="1">Multi-pass membrane protein</topology>
    </subcellularLocation>
</comment>
<evidence type="ECO:0000256" key="8">
    <source>
        <dbReference type="ARBA" id="ARBA00023224"/>
    </source>
</evidence>
<keyword evidence="11" id="KW-1185">Reference proteome</keyword>
<evidence type="ECO:0000256" key="7">
    <source>
        <dbReference type="ARBA" id="ARBA00023170"/>
    </source>
</evidence>
<accession>A0A9U8ELJ5</accession>
<name>A0A9U8ELJ5_BIOGL</name>
<feature type="transmembrane region" description="Helical" evidence="9">
    <location>
        <begin position="153"/>
        <end position="176"/>
    </location>
</feature>
<evidence type="ECO:0000259" key="10">
    <source>
        <dbReference type="PROSITE" id="PS50262"/>
    </source>
</evidence>
<evidence type="ECO:0000256" key="3">
    <source>
        <dbReference type="ARBA" id="ARBA00022692"/>
    </source>
</evidence>
<proteinExistence type="predicted"/>